<dbReference type="GO" id="GO:0005737">
    <property type="term" value="C:cytoplasm"/>
    <property type="evidence" value="ECO:0007669"/>
    <property type="project" value="TreeGrafter"/>
</dbReference>
<comment type="catalytic activity">
    <reaction evidence="11">
        <text>14-hydroxy-(4Z,7Z,10Z,12E,16Z,19Z)-docosahexaenoate + NAD(+) = 14-oxo-(4Z,7Z,10Z,12E,16Z,19Z)-docosahexaenoate + NADH + H(+)</text>
        <dbReference type="Rhea" id="RHEA:48952"/>
        <dbReference type="ChEBI" id="CHEBI:15378"/>
        <dbReference type="ChEBI" id="CHEBI:57540"/>
        <dbReference type="ChEBI" id="CHEBI:57945"/>
        <dbReference type="ChEBI" id="CHEBI:90866"/>
        <dbReference type="ChEBI" id="CHEBI:90867"/>
    </reaction>
    <physiologicalReaction direction="left-to-right" evidence="11">
        <dbReference type="Rhea" id="RHEA:48953"/>
    </physiologicalReaction>
</comment>
<evidence type="ECO:0000256" key="16">
    <source>
        <dbReference type="ARBA" id="ARBA00048535"/>
    </source>
</evidence>
<dbReference type="PRINTS" id="PR00081">
    <property type="entry name" value="GDHRDH"/>
</dbReference>
<comment type="catalytic activity">
    <reaction evidence="16">
        <text>lipoxin A4 + NAD(+) = 15-oxo-(5S,6R)-dihydroxy-(7E,9E,11Z,13E)-eicosatetraenoate + NADH + H(+)</text>
        <dbReference type="Rhea" id="RHEA:41572"/>
        <dbReference type="ChEBI" id="CHEBI:15378"/>
        <dbReference type="ChEBI" id="CHEBI:57540"/>
        <dbReference type="ChEBI" id="CHEBI:57945"/>
        <dbReference type="ChEBI" id="CHEBI:67026"/>
        <dbReference type="ChEBI" id="CHEBI:78311"/>
    </reaction>
    <physiologicalReaction direction="left-to-right" evidence="16">
        <dbReference type="Rhea" id="RHEA:41573"/>
    </physiologicalReaction>
</comment>
<evidence type="ECO:0000256" key="2">
    <source>
        <dbReference type="ARBA" id="ARBA00023002"/>
    </source>
</evidence>
<evidence type="ECO:0000313" key="23">
    <source>
        <dbReference type="EMBL" id="KAK2586940.1"/>
    </source>
</evidence>
<evidence type="ECO:0000256" key="8">
    <source>
        <dbReference type="ARBA" id="ARBA00045705"/>
    </source>
</evidence>
<evidence type="ECO:0000256" key="17">
    <source>
        <dbReference type="ARBA" id="ARBA00048611"/>
    </source>
</evidence>
<comment type="function">
    <text evidence="8">Catalyzes the NAD-dependent dehydrogenation (oxidation) of a broad array of hydroxylated polyunsaturated fatty acids (mainly eicosanoids and docosanoids, including prostaglandins, lipoxins and resolvins), yielding their corresponding keto (oxo) metabolites. Decreases the levels of the pro-proliferative prostaglandins such as prostaglandin E2 (whose activity is increased in cancer because of an increase in the expression of cyclooxygenase 2) and generates oxo-fatty acid products that can profoundly influence cell function by abrogating pro-inflammatory cytokine expression. Converts resolvins E1, D1 and D2 to their oxo products, which represents a mode of resolvin inactivation. Resolvin E1 plays important roles during the resolution phase of acute inflammation, while resolvins D1 and D2 have a unique role in obesity-induced adipose inflammation.</text>
</comment>
<evidence type="ECO:0000256" key="9">
    <source>
        <dbReference type="ARBA" id="ARBA00047325"/>
    </source>
</evidence>
<comment type="catalytic activity">
    <reaction evidence="12">
        <text>15-oxo-(5S,6R)-dihydroxy-(7E,9E,11Z)-eicosatrienoate + NADH + H(+) = (5S,6R,15S)-trihydroxy-(7E,9E,11Z)-eicosatrienoate + NAD(+)</text>
        <dbReference type="Rhea" id="RHEA:41596"/>
        <dbReference type="ChEBI" id="CHEBI:15378"/>
        <dbReference type="ChEBI" id="CHEBI:57540"/>
        <dbReference type="ChEBI" id="CHEBI:57945"/>
        <dbReference type="ChEBI" id="CHEBI:78325"/>
        <dbReference type="ChEBI" id="CHEBI:78329"/>
    </reaction>
    <physiologicalReaction direction="left-to-right" evidence="12">
        <dbReference type="Rhea" id="RHEA:41597"/>
    </physiologicalReaction>
</comment>
<dbReference type="AlphaFoldDB" id="A0AAD9VUY1"/>
<dbReference type="EC" id="1.1.1.232" evidence="4"/>
<dbReference type="PANTHER" id="PTHR44229">
    <property type="entry name" value="15-HYDROXYPROSTAGLANDIN DEHYDROGENASE [NAD(+)]"/>
    <property type="match status" value="1"/>
</dbReference>
<comment type="catalytic activity">
    <reaction evidence="21">
        <text>resolvin E1 + NAD(+) = 18-oxo-resolvin E1 + NADH + H(+)</text>
        <dbReference type="Rhea" id="RHEA:49244"/>
        <dbReference type="ChEBI" id="CHEBI:15378"/>
        <dbReference type="ChEBI" id="CHEBI:57540"/>
        <dbReference type="ChEBI" id="CHEBI:57945"/>
        <dbReference type="ChEBI" id="CHEBI:91000"/>
        <dbReference type="ChEBI" id="CHEBI:91001"/>
    </reaction>
    <physiologicalReaction direction="left-to-right" evidence="21">
        <dbReference type="Rhea" id="RHEA:49245"/>
    </physiologicalReaction>
</comment>
<evidence type="ECO:0000256" key="22">
    <source>
        <dbReference type="RuleBase" id="RU000363"/>
    </source>
</evidence>
<dbReference type="GO" id="GO:0016404">
    <property type="term" value="F:15-hydroxyprostaglandin dehydrogenase (NAD+) activity"/>
    <property type="evidence" value="ECO:0007669"/>
    <property type="project" value="UniProtKB-EC"/>
</dbReference>
<comment type="catalytic activity">
    <reaction evidence="20">
        <text>(15S)-hydroxy-(5Z,8Z,11Z,13E)-eicosatetraenoate + NAD(+) = 15-oxo-(5Z,8Z,11Z,13E)-eicosatetraenoate + NADH + H(+)</text>
        <dbReference type="Rhea" id="RHEA:23260"/>
        <dbReference type="ChEBI" id="CHEBI:15378"/>
        <dbReference type="ChEBI" id="CHEBI:57409"/>
        <dbReference type="ChEBI" id="CHEBI:57410"/>
        <dbReference type="ChEBI" id="CHEBI:57540"/>
        <dbReference type="ChEBI" id="CHEBI:57945"/>
        <dbReference type="EC" id="1.1.1.232"/>
    </reaction>
    <physiologicalReaction direction="left-to-right" evidence="20">
        <dbReference type="Rhea" id="RHEA:23261"/>
    </physiologicalReaction>
</comment>
<evidence type="ECO:0000256" key="19">
    <source>
        <dbReference type="ARBA" id="ARBA00048921"/>
    </source>
</evidence>
<dbReference type="FunFam" id="3.40.50.720:FF:000149">
    <property type="entry name" value="15-hydroxyprostaglandin dehydrogenase [NAD(+)]"/>
    <property type="match status" value="1"/>
</dbReference>
<comment type="catalytic activity">
    <reaction evidence="15">
        <text>resolvin D2 + NAD(+) = 7-oxoresolvin D2 + NADH + H(+)</text>
        <dbReference type="Rhea" id="RHEA:53584"/>
        <dbReference type="ChEBI" id="CHEBI:15378"/>
        <dbReference type="ChEBI" id="CHEBI:57540"/>
        <dbReference type="ChEBI" id="CHEBI:57945"/>
        <dbReference type="ChEBI" id="CHEBI:133367"/>
        <dbReference type="ChEBI" id="CHEBI:137497"/>
    </reaction>
    <physiologicalReaction direction="left-to-right" evidence="15">
        <dbReference type="Rhea" id="RHEA:53585"/>
    </physiologicalReaction>
</comment>
<dbReference type="GO" id="GO:0047034">
    <property type="term" value="F:15-hydroxyicosatetraenoate dehydrogenase activity"/>
    <property type="evidence" value="ECO:0007669"/>
    <property type="project" value="UniProtKB-EC"/>
</dbReference>
<organism evidence="23 24">
    <name type="scientific">Odynerus spinipes</name>
    <dbReference type="NCBI Taxonomy" id="1348599"/>
    <lineage>
        <taxon>Eukaryota</taxon>
        <taxon>Metazoa</taxon>
        <taxon>Ecdysozoa</taxon>
        <taxon>Arthropoda</taxon>
        <taxon>Hexapoda</taxon>
        <taxon>Insecta</taxon>
        <taxon>Pterygota</taxon>
        <taxon>Neoptera</taxon>
        <taxon>Endopterygota</taxon>
        <taxon>Hymenoptera</taxon>
        <taxon>Apocrita</taxon>
        <taxon>Aculeata</taxon>
        <taxon>Vespoidea</taxon>
        <taxon>Vespidae</taxon>
        <taxon>Eumeninae</taxon>
        <taxon>Odynerus</taxon>
    </lineage>
</organism>
<comment type="catalytic activity">
    <reaction evidence="17">
        <text>prostaglandin A1 + NAD(+) = 15-oxo-prostaglandin A1 + NADH + H(+)</text>
        <dbReference type="Rhea" id="RHEA:41263"/>
        <dbReference type="ChEBI" id="CHEBI:15378"/>
        <dbReference type="ChEBI" id="CHEBI:57398"/>
        <dbReference type="ChEBI" id="CHEBI:57540"/>
        <dbReference type="ChEBI" id="CHEBI:57945"/>
        <dbReference type="ChEBI" id="CHEBI:85072"/>
    </reaction>
    <physiologicalReaction direction="left-to-right" evidence="17">
        <dbReference type="Rhea" id="RHEA:41264"/>
    </physiologicalReaction>
</comment>
<evidence type="ECO:0000256" key="14">
    <source>
        <dbReference type="ARBA" id="ARBA00048170"/>
    </source>
</evidence>
<evidence type="ECO:0000256" key="3">
    <source>
        <dbReference type="ARBA" id="ARBA00038968"/>
    </source>
</evidence>
<dbReference type="EMBL" id="JAIFRP010000010">
    <property type="protein sequence ID" value="KAK2586940.1"/>
    <property type="molecule type" value="Genomic_DNA"/>
</dbReference>
<evidence type="ECO:0000256" key="15">
    <source>
        <dbReference type="ARBA" id="ARBA00048393"/>
    </source>
</evidence>
<dbReference type="EC" id="1.1.1.141" evidence="3"/>
<evidence type="ECO:0000256" key="20">
    <source>
        <dbReference type="ARBA" id="ARBA00049151"/>
    </source>
</evidence>
<comment type="catalytic activity">
    <reaction evidence="13">
        <text>(11R)-hydroxy-(5Z,8Z,12E,14Z)-eicosatetraenoate + NAD(+) = 11-oxo-(5Z,8Z,12E,14Z)-eicosatetraenoate + NADH + H(+)</text>
        <dbReference type="Rhea" id="RHEA:48640"/>
        <dbReference type="ChEBI" id="CHEBI:15378"/>
        <dbReference type="ChEBI" id="CHEBI:57540"/>
        <dbReference type="ChEBI" id="CHEBI:57945"/>
        <dbReference type="ChEBI" id="CHEBI:78836"/>
        <dbReference type="ChEBI" id="CHEBI:90697"/>
    </reaction>
    <physiologicalReaction direction="left-to-right" evidence="13">
        <dbReference type="Rhea" id="RHEA:48641"/>
    </physiologicalReaction>
</comment>
<dbReference type="Proteomes" id="UP001258017">
    <property type="component" value="Unassembled WGS sequence"/>
</dbReference>
<comment type="similarity">
    <text evidence="1 22">Belongs to the short-chain dehydrogenases/reductases (SDR) family.</text>
</comment>
<dbReference type="Gene3D" id="3.40.50.720">
    <property type="entry name" value="NAD(P)-binding Rossmann-like Domain"/>
    <property type="match status" value="1"/>
</dbReference>
<evidence type="ECO:0000256" key="5">
    <source>
        <dbReference type="ARBA" id="ARBA00040276"/>
    </source>
</evidence>
<name>A0AAD9VUY1_9HYME</name>
<dbReference type="InterPro" id="IPR036291">
    <property type="entry name" value="NAD(P)-bd_dom_sf"/>
</dbReference>
<evidence type="ECO:0000256" key="1">
    <source>
        <dbReference type="ARBA" id="ARBA00006484"/>
    </source>
</evidence>
<dbReference type="PROSITE" id="PS00061">
    <property type="entry name" value="ADH_SHORT"/>
    <property type="match status" value="1"/>
</dbReference>
<comment type="catalytic activity">
    <reaction evidence="9">
        <text>prostaglandin E1 + NAD(+) = 15-oxoprostaglandin E1 + NADH + H(+)</text>
        <dbReference type="Rhea" id="RHEA:16477"/>
        <dbReference type="ChEBI" id="CHEBI:15378"/>
        <dbReference type="ChEBI" id="CHEBI:57397"/>
        <dbReference type="ChEBI" id="CHEBI:57401"/>
        <dbReference type="ChEBI" id="CHEBI:57540"/>
        <dbReference type="ChEBI" id="CHEBI:57945"/>
    </reaction>
    <physiologicalReaction direction="left-to-right" evidence="9">
        <dbReference type="Rhea" id="RHEA:16478"/>
    </physiologicalReaction>
</comment>
<comment type="catalytic activity">
    <reaction evidence="19">
        <text>resolvin D2 + NAD(+) = 16-oxoresolvin D2 + NADH + H(+)</text>
        <dbReference type="Rhea" id="RHEA:53588"/>
        <dbReference type="ChEBI" id="CHEBI:15378"/>
        <dbReference type="ChEBI" id="CHEBI:57540"/>
        <dbReference type="ChEBI" id="CHEBI:57945"/>
        <dbReference type="ChEBI" id="CHEBI:133367"/>
        <dbReference type="ChEBI" id="CHEBI:137498"/>
    </reaction>
    <physiologicalReaction direction="left-to-right" evidence="19">
        <dbReference type="Rhea" id="RHEA:53589"/>
    </physiologicalReaction>
</comment>
<dbReference type="Pfam" id="PF00106">
    <property type="entry name" value="adh_short"/>
    <property type="match status" value="1"/>
</dbReference>
<dbReference type="PRINTS" id="PR00080">
    <property type="entry name" value="SDRFAMILY"/>
</dbReference>
<evidence type="ECO:0000256" key="11">
    <source>
        <dbReference type="ARBA" id="ARBA00048008"/>
    </source>
</evidence>
<keyword evidence="2" id="KW-0560">Oxidoreductase</keyword>
<evidence type="ECO:0000256" key="21">
    <source>
        <dbReference type="ARBA" id="ARBA00049188"/>
    </source>
</evidence>
<dbReference type="PANTHER" id="PTHR44229:SF4">
    <property type="entry name" value="15-HYDROXYPROSTAGLANDIN DEHYDROGENASE [NAD(+)]"/>
    <property type="match status" value="1"/>
</dbReference>
<evidence type="ECO:0000256" key="4">
    <source>
        <dbReference type="ARBA" id="ARBA00039060"/>
    </source>
</evidence>
<dbReference type="InterPro" id="IPR020904">
    <property type="entry name" value="Sc_DH/Rdtase_CS"/>
</dbReference>
<keyword evidence="24" id="KW-1185">Reference proteome</keyword>
<reference evidence="23" key="2">
    <citation type="journal article" date="2023" name="Commun. Biol.">
        <title>Intrasexual cuticular hydrocarbon dimorphism in a wasp sheds light on hydrocarbon biosynthesis genes in Hymenoptera.</title>
        <authorList>
            <person name="Moris V.C."/>
            <person name="Podsiadlowski L."/>
            <person name="Martin S."/>
            <person name="Oeyen J.P."/>
            <person name="Donath A."/>
            <person name="Petersen M."/>
            <person name="Wilbrandt J."/>
            <person name="Misof B."/>
            <person name="Liedtke D."/>
            <person name="Thamm M."/>
            <person name="Scheiner R."/>
            <person name="Schmitt T."/>
            <person name="Niehuis O."/>
        </authorList>
    </citation>
    <scope>NUCLEOTIDE SEQUENCE</scope>
    <source>
        <strain evidence="23">GBR_01_08_01A</strain>
    </source>
</reference>
<evidence type="ECO:0000256" key="18">
    <source>
        <dbReference type="ARBA" id="ARBA00048739"/>
    </source>
</evidence>
<evidence type="ECO:0000256" key="6">
    <source>
        <dbReference type="ARBA" id="ARBA00041812"/>
    </source>
</evidence>
<protein>
    <recommendedName>
        <fullName evidence="5">15-hydroxyprostaglandin dehydrogenase [NAD(+)]</fullName>
        <ecNumber evidence="3">1.1.1.141</ecNumber>
        <ecNumber evidence="4">1.1.1.232</ecNumber>
    </recommendedName>
    <alternativeName>
        <fullName evidence="7">Eicosanoid/docosanoid dehydrogenase [NAD(+)]</fullName>
    </alternativeName>
    <alternativeName>
        <fullName evidence="6">Prostaglandin dehydrogenase 1</fullName>
    </alternativeName>
</protein>
<evidence type="ECO:0000313" key="24">
    <source>
        <dbReference type="Proteomes" id="UP001258017"/>
    </source>
</evidence>
<dbReference type="SUPFAM" id="SSF51735">
    <property type="entry name" value="NAD(P)-binding Rossmann-fold domains"/>
    <property type="match status" value="1"/>
</dbReference>
<reference evidence="23" key="1">
    <citation type="submission" date="2021-08" db="EMBL/GenBank/DDBJ databases">
        <authorList>
            <person name="Misof B."/>
            <person name="Oliver O."/>
            <person name="Podsiadlowski L."/>
            <person name="Donath A."/>
            <person name="Peters R."/>
            <person name="Mayer C."/>
            <person name="Rust J."/>
            <person name="Gunkel S."/>
            <person name="Lesny P."/>
            <person name="Martin S."/>
            <person name="Oeyen J.P."/>
            <person name="Petersen M."/>
            <person name="Panagiotis P."/>
            <person name="Wilbrandt J."/>
            <person name="Tanja T."/>
        </authorList>
    </citation>
    <scope>NUCLEOTIDE SEQUENCE</scope>
    <source>
        <strain evidence="23">GBR_01_08_01A</strain>
        <tissue evidence="23">Thorax + abdomen</tissue>
    </source>
</reference>
<evidence type="ECO:0000256" key="13">
    <source>
        <dbReference type="ARBA" id="ARBA00048144"/>
    </source>
</evidence>
<comment type="caution">
    <text evidence="23">The sequence shown here is derived from an EMBL/GenBank/DDBJ whole genome shotgun (WGS) entry which is preliminary data.</text>
</comment>
<comment type="catalytic activity">
    <reaction evidence="10">
        <text>resolvin D1 + NAD(+) = 8-oxoresolvin D1 + NADH + H(+)</text>
        <dbReference type="Rhea" id="RHEA:50124"/>
        <dbReference type="ChEBI" id="CHEBI:15378"/>
        <dbReference type="ChEBI" id="CHEBI:57540"/>
        <dbReference type="ChEBI" id="CHEBI:57945"/>
        <dbReference type="ChEBI" id="CHEBI:132079"/>
        <dbReference type="ChEBI" id="CHEBI:132080"/>
    </reaction>
    <physiologicalReaction direction="left-to-right" evidence="10">
        <dbReference type="Rhea" id="RHEA:50125"/>
    </physiologicalReaction>
</comment>
<evidence type="ECO:0000256" key="10">
    <source>
        <dbReference type="ARBA" id="ARBA00047672"/>
    </source>
</evidence>
<evidence type="ECO:0000256" key="7">
    <source>
        <dbReference type="ARBA" id="ARBA00042026"/>
    </source>
</evidence>
<comment type="catalytic activity">
    <reaction evidence="14">
        <text>resolvin D1 + NAD(+) = 17-oxoresolvin D1 + NADH + H(+)</text>
        <dbReference type="Rhea" id="RHEA:50128"/>
        <dbReference type="ChEBI" id="CHEBI:15378"/>
        <dbReference type="ChEBI" id="CHEBI:57540"/>
        <dbReference type="ChEBI" id="CHEBI:57945"/>
        <dbReference type="ChEBI" id="CHEBI:132079"/>
        <dbReference type="ChEBI" id="CHEBI:132081"/>
    </reaction>
    <physiologicalReaction direction="left-to-right" evidence="14">
        <dbReference type="Rhea" id="RHEA:50129"/>
    </physiologicalReaction>
</comment>
<comment type="catalytic activity">
    <reaction evidence="18">
        <text>prostaglandin E2 + NAD(+) = 15-oxoprostaglandin E2 + NADH + H(+)</text>
        <dbReference type="Rhea" id="RHEA:11876"/>
        <dbReference type="ChEBI" id="CHEBI:15378"/>
        <dbReference type="ChEBI" id="CHEBI:57400"/>
        <dbReference type="ChEBI" id="CHEBI:57540"/>
        <dbReference type="ChEBI" id="CHEBI:57945"/>
        <dbReference type="ChEBI" id="CHEBI:606564"/>
        <dbReference type="EC" id="1.1.1.141"/>
    </reaction>
    <physiologicalReaction direction="left-to-right" evidence="18">
        <dbReference type="Rhea" id="RHEA:11877"/>
    </physiologicalReaction>
</comment>
<proteinExistence type="inferred from homology"/>
<gene>
    <name evidence="23" type="ORF">KPH14_009868</name>
</gene>
<sequence length="261" mass="28728">MQIKDKRAIVTGAASNLGLAFSRELLRNGTVRVVLIDNREEEGKEASEKLNLEFGRNRAIFLRCDVTRSADFNATFKDAINILGGLDILINNAGVINEADFANAIDVNVTALIRSTLLGIQQMRKDSGGKGGVVLNVSSIAGLWALPQLPVYSTTKHAVVNFSRSFAQPYHYQKTGVRVIVLCPGLTEANLDDFRTNLSDPEVLQKYQPQRVESVAHGLVYAIRCAQNGSIWISEQGKPVYEVQLSDTLPQKTDQVEEQLI</sequence>
<evidence type="ECO:0000256" key="12">
    <source>
        <dbReference type="ARBA" id="ARBA00048140"/>
    </source>
</evidence>
<accession>A0AAD9VUY1</accession>
<dbReference type="InterPro" id="IPR002347">
    <property type="entry name" value="SDR_fam"/>
</dbReference>